<accession>A0ABS1D4T8</accession>
<keyword evidence="3" id="KW-0807">Transducer</keyword>
<evidence type="ECO:0000259" key="6">
    <source>
        <dbReference type="PROSITE" id="PS50885"/>
    </source>
</evidence>
<dbReference type="PROSITE" id="PS50885">
    <property type="entry name" value="HAMP"/>
    <property type="match status" value="1"/>
</dbReference>
<proteinExistence type="inferred from homology"/>
<evidence type="ECO:0000313" key="8">
    <source>
        <dbReference type="Proteomes" id="UP000697995"/>
    </source>
</evidence>
<dbReference type="InterPro" id="IPR003660">
    <property type="entry name" value="HAMP_dom"/>
</dbReference>
<dbReference type="RefSeq" id="WP_200306473.1">
    <property type="nucleotide sequence ID" value="NZ_NRSG01000393.1"/>
</dbReference>
<feature type="transmembrane region" description="Helical" evidence="4">
    <location>
        <begin position="118"/>
        <end position="141"/>
    </location>
</feature>
<dbReference type="Gene3D" id="1.10.287.950">
    <property type="entry name" value="Methyl-accepting chemotaxis protein"/>
    <property type="match status" value="1"/>
</dbReference>
<dbReference type="Gene3D" id="1.10.8.500">
    <property type="entry name" value="HAMP domain in histidine kinase"/>
    <property type="match status" value="1"/>
</dbReference>
<dbReference type="SMART" id="SM00304">
    <property type="entry name" value="HAMP"/>
    <property type="match status" value="1"/>
</dbReference>
<evidence type="ECO:0008006" key="9">
    <source>
        <dbReference type="Google" id="ProtNLM"/>
    </source>
</evidence>
<organism evidence="7 8">
    <name type="scientific">Paracraurococcus ruber</name>
    <dbReference type="NCBI Taxonomy" id="77675"/>
    <lineage>
        <taxon>Bacteria</taxon>
        <taxon>Pseudomonadati</taxon>
        <taxon>Pseudomonadota</taxon>
        <taxon>Alphaproteobacteria</taxon>
        <taxon>Acetobacterales</taxon>
        <taxon>Roseomonadaceae</taxon>
        <taxon>Paracraurococcus</taxon>
    </lineage>
</organism>
<dbReference type="InterPro" id="IPR051310">
    <property type="entry name" value="MCP_chemotaxis"/>
</dbReference>
<keyword evidence="4" id="KW-0472">Membrane</keyword>
<dbReference type="Pfam" id="PF00672">
    <property type="entry name" value="HAMP"/>
    <property type="match status" value="1"/>
</dbReference>
<dbReference type="Pfam" id="PF00015">
    <property type="entry name" value="MCPsignal"/>
    <property type="match status" value="1"/>
</dbReference>
<evidence type="ECO:0000313" key="7">
    <source>
        <dbReference type="EMBL" id="MBK1661875.1"/>
    </source>
</evidence>
<dbReference type="EMBL" id="NRSG01000393">
    <property type="protein sequence ID" value="MBK1661875.1"/>
    <property type="molecule type" value="Genomic_DNA"/>
</dbReference>
<evidence type="ECO:0000259" key="5">
    <source>
        <dbReference type="PROSITE" id="PS50111"/>
    </source>
</evidence>
<dbReference type="InterPro" id="IPR004089">
    <property type="entry name" value="MCPsignal_dom"/>
</dbReference>
<dbReference type="SUPFAM" id="SSF58104">
    <property type="entry name" value="Methyl-accepting chemotaxis protein (MCP) signaling domain"/>
    <property type="match status" value="1"/>
</dbReference>
<evidence type="ECO:0000256" key="1">
    <source>
        <dbReference type="ARBA" id="ARBA00022500"/>
    </source>
</evidence>
<sequence length="456" mass="48410">AGYASVLAGVLQPGPAADRMYRNAEQILEHFRVLDAAVGSQIDRVVMGGARDMIGRLPDLGEQVRAAFAARNRSQYALLHEEWLDQTTAYGRLVDEARRLVQARADRNLARARELSEVALRVVLGGAALGLLGVLATWFVLVRQTAQPLGTVAKSMRRLAAGDDAAEVPMQDRQDQVGEMARAVAVFRENLRTTHRLASSALEGARRTAVATSQASDAIGQISDGAMTQLGELRQVADALGQSADAIREVGRATQHAADRSSEARSLLVENLRKLRELIEVVDAVGEDTERVTRIAGTIAKIATQTNILAINAAIEAARAGEHGRGLAVVAEEVRALAANTENLAQEIADVVVVSGRRTREGSQTASEVGMAMDSLEQLVVETARLAGSIAVAMEEQQATVTSINDRVTTLTRIGQSNATAAEEITVTMIDLSKLASETRSAVESVASGAVADRGA</sequence>
<comment type="similarity">
    <text evidence="2">Belongs to the methyl-accepting chemotaxis (MCP) protein family.</text>
</comment>
<evidence type="ECO:0000256" key="3">
    <source>
        <dbReference type="PROSITE-ProRule" id="PRU00284"/>
    </source>
</evidence>
<keyword evidence="4" id="KW-1133">Transmembrane helix</keyword>
<reference evidence="7 8" key="1">
    <citation type="journal article" date="2020" name="Microorganisms">
        <title>Osmotic Adaptation and Compatible Solute Biosynthesis of Phototrophic Bacteria as Revealed from Genome Analyses.</title>
        <authorList>
            <person name="Imhoff J.F."/>
            <person name="Rahn T."/>
            <person name="Kunzel S."/>
            <person name="Keller A."/>
            <person name="Neulinger S.C."/>
        </authorList>
    </citation>
    <scope>NUCLEOTIDE SEQUENCE [LARGE SCALE GENOMIC DNA]</scope>
    <source>
        <strain evidence="7 8">DSM 15382</strain>
    </source>
</reference>
<gene>
    <name evidence="7" type="ORF">CKO45_27155</name>
</gene>
<keyword evidence="1" id="KW-0145">Chemotaxis</keyword>
<evidence type="ECO:0000256" key="4">
    <source>
        <dbReference type="SAM" id="Phobius"/>
    </source>
</evidence>
<feature type="domain" description="Methyl-accepting transducer" evidence="5">
    <location>
        <begin position="204"/>
        <end position="433"/>
    </location>
</feature>
<dbReference type="PANTHER" id="PTHR43531:SF11">
    <property type="entry name" value="METHYL-ACCEPTING CHEMOTAXIS PROTEIN 3"/>
    <property type="match status" value="1"/>
</dbReference>
<name>A0ABS1D4T8_9PROT</name>
<dbReference type="PANTHER" id="PTHR43531">
    <property type="entry name" value="PROTEIN ICFG"/>
    <property type="match status" value="1"/>
</dbReference>
<comment type="caution">
    <text evidence="7">The sequence shown here is derived from an EMBL/GenBank/DDBJ whole genome shotgun (WGS) entry which is preliminary data.</text>
</comment>
<dbReference type="Proteomes" id="UP000697995">
    <property type="component" value="Unassembled WGS sequence"/>
</dbReference>
<keyword evidence="4" id="KW-0812">Transmembrane</keyword>
<feature type="domain" description="HAMP" evidence="6">
    <location>
        <begin position="143"/>
        <end position="196"/>
    </location>
</feature>
<evidence type="ECO:0000256" key="2">
    <source>
        <dbReference type="ARBA" id="ARBA00029447"/>
    </source>
</evidence>
<keyword evidence="8" id="KW-1185">Reference proteome</keyword>
<dbReference type="PROSITE" id="PS50111">
    <property type="entry name" value="CHEMOTAXIS_TRANSDUC_2"/>
    <property type="match status" value="1"/>
</dbReference>
<feature type="non-terminal residue" evidence="7">
    <location>
        <position position="1"/>
    </location>
</feature>
<dbReference type="SMART" id="SM00283">
    <property type="entry name" value="MA"/>
    <property type="match status" value="1"/>
</dbReference>
<protein>
    <recommendedName>
        <fullName evidence="9">Methyl-accepting chemotaxis protein</fullName>
    </recommendedName>
</protein>